<dbReference type="PIRSF" id="PIRSF015892">
    <property type="entry name" value="N-myristl_transf"/>
    <property type="match status" value="1"/>
</dbReference>
<evidence type="ECO:0000256" key="7">
    <source>
        <dbReference type="SAM" id="MobiDB-lite"/>
    </source>
</evidence>
<evidence type="ECO:0000313" key="10">
    <source>
        <dbReference type="EMBL" id="KAK9815189.1"/>
    </source>
</evidence>
<dbReference type="Pfam" id="PF01233">
    <property type="entry name" value="NMT"/>
    <property type="match status" value="1"/>
</dbReference>
<evidence type="ECO:0000256" key="6">
    <source>
        <dbReference type="RuleBase" id="RU004178"/>
    </source>
</evidence>
<sequence length="457" mass="50893">MPPKKATKQQDAALPQANGQASEEATPDGQLARAASQGPKEGNIAELLEKLGLAAAGAPAGHSENQPKDRYAFWETQPVPQYSEQADGKQAEDGPIDPVKTVADVRQDPYNLPAGYEWSTCDLTDTATVKEIFELLELNYVEDDDAMFRFKYSQQFLQWALHPPGYFPDWHVGVRVSTTRKLVGFITGVPASVHMAGKPLQVAEINFLCVHKKLRSKRLAPVLIKEVTRRVNLRGLWQAAYTAGVVLPKPVATCQYWHRSLNPKKLISINFSRIAPRMTMARTLKLYKLPEATVTPGLRPLTKADVPQVAALMSRYLSKFQLAPRFTEAEVEHYLMPVTDVIDSHVVEAPNGDITDLLSYYTLPSSVLGNDKYDTLKAAFMYYTVAGATPLHQLMNDALILAHQRGHDVFNALDIFENRSILEKLKFGIGDGSLRYYLYNWRSSARLSPADVGLILL</sequence>
<reference evidence="10 11" key="1">
    <citation type="journal article" date="2024" name="Nat. Commun.">
        <title>Phylogenomics reveals the evolutionary origins of lichenization in chlorophyte algae.</title>
        <authorList>
            <person name="Puginier C."/>
            <person name="Libourel C."/>
            <person name="Otte J."/>
            <person name="Skaloud P."/>
            <person name="Haon M."/>
            <person name="Grisel S."/>
            <person name="Petersen M."/>
            <person name="Berrin J.G."/>
            <person name="Delaux P.M."/>
            <person name="Dal Grande F."/>
            <person name="Keller J."/>
        </authorList>
    </citation>
    <scope>NUCLEOTIDE SEQUENCE [LARGE SCALE GENOMIC DNA]</scope>
    <source>
        <strain evidence="10 11">SAG 2036</strain>
    </source>
</reference>
<gene>
    <name evidence="10" type="ORF">WJX73_010437</name>
</gene>
<dbReference type="Gene3D" id="3.40.630.170">
    <property type="match status" value="1"/>
</dbReference>
<organism evidence="10 11">
    <name type="scientific">Symbiochloris irregularis</name>
    <dbReference type="NCBI Taxonomy" id="706552"/>
    <lineage>
        <taxon>Eukaryota</taxon>
        <taxon>Viridiplantae</taxon>
        <taxon>Chlorophyta</taxon>
        <taxon>core chlorophytes</taxon>
        <taxon>Trebouxiophyceae</taxon>
        <taxon>Trebouxiales</taxon>
        <taxon>Trebouxiaceae</taxon>
        <taxon>Symbiochloris</taxon>
    </lineage>
</organism>
<dbReference type="PROSITE" id="PS00975">
    <property type="entry name" value="NMT_1"/>
    <property type="match status" value="1"/>
</dbReference>
<name>A0AAW1Q4R1_9CHLO</name>
<feature type="region of interest" description="Disordered" evidence="7">
    <location>
        <begin position="1"/>
        <end position="42"/>
    </location>
</feature>
<dbReference type="InterPro" id="IPR000903">
    <property type="entry name" value="NMT"/>
</dbReference>
<comment type="caution">
    <text evidence="10">The sequence shown here is derived from an EMBL/GenBank/DDBJ whole genome shotgun (WGS) entry which is preliminary data.</text>
</comment>
<dbReference type="AlphaFoldDB" id="A0AAW1Q4R1"/>
<dbReference type="FunFam" id="3.40.630.170:FF:000001">
    <property type="entry name" value="Glycylpeptide N-tetradecanoyltransferase"/>
    <property type="match status" value="1"/>
</dbReference>
<evidence type="ECO:0000259" key="9">
    <source>
        <dbReference type="Pfam" id="PF02799"/>
    </source>
</evidence>
<accession>A0AAW1Q4R1</accession>
<evidence type="ECO:0000256" key="3">
    <source>
        <dbReference type="ARBA" id="ARBA00022679"/>
    </source>
</evidence>
<keyword evidence="11" id="KW-1185">Reference proteome</keyword>
<keyword evidence="4 5" id="KW-0012">Acyltransferase</keyword>
<dbReference type="InterPro" id="IPR016181">
    <property type="entry name" value="Acyl_CoA_acyltransferase"/>
</dbReference>
<dbReference type="SUPFAM" id="SSF55729">
    <property type="entry name" value="Acyl-CoA N-acyltransferases (Nat)"/>
    <property type="match status" value="2"/>
</dbReference>
<dbReference type="InterPro" id="IPR022676">
    <property type="entry name" value="NMT_N"/>
</dbReference>
<evidence type="ECO:0000313" key="11">
    <source>
        <dbReference type="Proteomes" id="UP001465755"/>
    </source>
</evidence>
<dbReference type="FunFam" id="3.40.630.30:FF:000042">
    <property type="entry name" value="Glycylpeptide N-tetradecanoyltransferase"/>
    <property type="match status" value="1"/>
</dbReference>
<dbReference type="PROSITE" id="PS00976">
    <property type="entry name" value="NMT_2"/>
    <property type="match status" value="1"/>
</dbReference>
<evidence type="ECO:0000256" key="2">
    <source>
        <dbReference type="ARBA" id="ARBA00012923"/>
    </source>
</evidence>
<dbReference type="PANTHER" id="PTHR11377:SF5">
    <property type="entry name" value="GLYCYLPEPTIDE N-TETRADECANOYLTRANSFERASE"/>
    <property type="match status" value="1"/>
</dbReference>
<evidence type="ECO:0000259" key="8">
    <source>
        <dbReference type="Pfam" id="PF01233"/>
    </source>
</evidence>
<protein>
    <recommendedName>
        <fullName evidence="2 5">Glycylpeptide N-tetradecanoyltransferase</fullName>
        <ecNumber evidence="2 5">2.3.1.97</ecNumber>
    </recommendedName>
</protein>
<evidence type="ECO:0000256" key="5">
    <source>
        <dbReference type="RuleBase" id="RU000586"/>
    </source>
</evidence>
<feature type="domain" description="Glycylpeptide N-tetradecanoyltransferase N-terminal" evidence="8">
    <location>
        <begin position="95"/>
        <end position="254"/>
    </location>
</feature>
<dbReference type="InterPro" id="IPR022677">
    <property type="entry name" value="NMT_C"/>
</dbReference>
<dbReference type="GO" id="GO:0005737">
    <property type="term" value="C:cytoplasm"/>
    <property type="evidence" value="ECO:0007669"/>
    <property type="project" value="TreeGrafter"/>
</dbReference>
<dbReference type="PANTHER" id="PTHR11377">
    <property type="entry name" value="N-MYRISTOYL TRANSFERASE"/>
    <property type="match status" value="1"/>
</dbReference>
<keyword evidence="3 5" id="KW-0808">Transferase</keyword>
<dbReference type="Proteomes" id="UP001465755">
    <property type="component" value="Unassembled WGS sequence"/>
</dbReference>
<dbReference type="EC" id="2.3.1.97" evidence="2 5"/>
<dbReference type="InterPro" id="IPR022678">
    <property type="entry name" value="NMT_CS"/>
</dbReference>
<dbReference type="EMBL" id="JALJOQ010000001">
    <property type="protein sequence ID" value="KAK9815189.1"/>
    <property type="molecule type" value="Genomic_DNA"/>
</dbReference>
<evidence type="ECO:0000256" key="4">
    <source>
        <dbReference type="ARBA" id="ARBA00023315"/>
    </source>
</evidence>
<evidence type="ECO:0000256" key="1">
    <source>
        <dbReference type="ARBA" id="ARBA00009469"/>
    </source>
</evidence>
<proteinExistence type="inferred from homology"/>
<dbReference type="Pfam" id="PF02799">
    <property type="entry name" value="NMT_C"/>
    <property type="match status" value="1"/>
</dbReference>
<comment type="catalytic activity">
    <reaction evidence="5">
        <text>N-terminal glycyl-[protein] + tetradecanoyl-CoA = N-tetradecanoylglycyl-[protein] + CoA + H(+)</text>
        <dbReference type="Rhea" id="RHEA:15521"/>
        <dbReference type="Rhea" id="RHEA-COMP:12666"/>
        <dbReference type="Rhea" id="RHEA-COMP:12667"/>
        <dbReference type="ChEBI" id="CHEBI:15378"/>
        <dbReference type="ChEBI" id="CHEBI:57287"/>
        <dbReference type="ChEBI" id="CHEBI:57385"/>
        <dbReference type="ChEBI" id="CHEBI:64723"/>
        <dbReference type="ChEBI" id="CHEBI:133050"/>
        <dbReference type="EC" id="2.3.1.97"/>
    </reaction>
</comment>
<feature type="domain" description="Glycylpeptide N-tetradecanoyltransferase C-terminal" evidence="9">
    <location>
        <begin position="269"/>
        <end position="445"/>
    </location>
</feature>
<comment type="similarity">
    <text evidence="1 6">Belongs to the NMT family.</text>
</comment>
<comment type="function">
    <text evidence="5">Adds a myristoyl group to the N-terminal glycine residue of certain cellular proteins.</text>
</comment>
<dbReference type="GO" id="GO:0004379">
    <property type="term" value="F:glycylpeptide N-tetradecanoyltransferase activity"/>
    <property type="evidence" value="ECO:0007669"/>
    <property type="project" value="UniProtKB-EC"/>
</dbReference>